<evidence type="ECO:0000313" key="4">
    <source>
        <dbReference type="Proteomes" id="UP001239909"/>
    </source>
</evidence>
<evidence type="ECO:0000256" key="1">
    <source>
        <dbReference type="ARBA" id="ARBA00022801"/>
    </source>
</evidence>
<reference evidence="3 4" key="1">
    <citation type="submission" date="2023-04" db="EMBL/GenBank/DDBJ databases">
        <title>Marinoamorphus aggregata gen. nov., sp. Nov., isolate from tissue of brittle star Ophioplocus japonicus.</title>
        <authorList>
            <person name="Kawano K."/>
            <person name="Sawayama S."/>
            <person name="Nakagawa S."/>
        </authorList>
    </citation>
    <scope>NUCLEOTIDE SEQUENCE [LARGE SCALE GENOMIC DNA]</scope>
    <source>
        <strain evidence="3 4">NKW23</strain>
    </source>
</reference>
<dbReference type="NCBIfam" id="TIGR02427">
    <property type="entry name" value="protocat_pcaD"/>
    <property type="match status" value="1"/>
</dbReference>
<evidence type="ECO:0000259" key="2">
    <source>
        <dbReference type="Pfam" id="PF12697"/>
    </source>
</evidence>
<dbReference type="InterPro" id="IPR029058">
    <property type="entry name" value="AB_hydrolase_fold"/>
</dbReference>
<gene>
    <name evidence="3" type="primary">pcaD</name>
    <name evidence="3" type="ORF">LNKW23_45030</name>
</gene>
<dbReference type="InterPro" id="IPR026968">
    <property type="entry name" value="PcaD/CatD"/>
</dbReference>
<dbReference type="SUPFAM" id="SSF53474">
    <property type="entry name" value="alpha/beta-Hydrolases"/>
    <property type="match status" value="1"/>
</dbReference>
<dbReference type="EMBL" id="BSYI01000057">
    <property type="protein sequence ID" value="GMG85285.1"/>
    <property type="molecule type" value="Genomic_DNA"/>
</dbReference>
<sequence>MDAITIGGVTLHYEDSGAPDAPALVFSNSLGTDFRVWDPLLPHLPAGLRRLRYDKRGHGLSTLPAGPWTIADHAADLAGLMDARGIANAVICGLSVGGLIAQELAASRPDLVRALILCDTGAKIGNEAMWNERMEVIRAGGLASILEGNMARWFTAAFRADHDRLAPWSMMLVRTPVEGYLRTAEAIRDADLREQTAGLRLPCLALGGEDDGSTPPDLVRALAALIPGARFELIAGAGHIPCVEQPEALGRLITGFLAEL</sequence>
<accession>A0ABQ6LT60</accession>
<dbReference type="PANTHER" id="PTHR43798:SF31">
    <property type="entry name" value="AB HYDROLASE SUPERFAMILY PROTEIN YCLE"/>
    <property type="match status" value="1"/>
</dbReference>
<proteinExistence type="predicted"/>
<name>A0ABQ6LT60_9RHOB</name>
<keyword evidence="4" id="KW-1185">Reference proteome</keyword>
<organism evidence="3 4">
    <name type="scientific">Paralimibaculum aggregatum</name>
    <dbReference type="NCBI Taxonomy" id="3036245"/>
    <lineage>
        <taxon>Bacteria</taxon>
        <taxon>Pseudomonadati</taxon>
        <taxon>Pseudomonadota</taxon>
        <taxon>Alphaproteobacteria</taxon>
        <taxon>Rhodobacterales</taxon>
        <taxon>Paracoccaceae</taxon>
        <taxon>Paralimibaculum</taxon>
    </lineage>
</organism>
<dbReference type="InterPro" id="IPR000073">
    <property type="entry name" value="AB_hydrolase_1"/>
</dbReference>
<feature type="domain" description="AB hydrolase-1" evidence="2">
    <location>
        <begin position="34"/>
        <end position="249"/>
    </location>
</feature>
<dbReference type="PANTHER" id="PTHR43798">
    <property type="entry name" value="MONOACYLGLYCEROL LIPASE"/>
    <property type="match status" value="1"/>
</dbReference>
<dbReference type="Gene3D" id="3.40.50.1820">
    <property type="entry name" value="alpha/beta hydrolase"/>
    <property type="match status" value="1"/>
</dbReference>
<comment type="caution">
    <text evidence="3">The sequence shown here is derived from an EMBL/GenBank/DDBJ whole genome shotgun (WGS) entry which is preliminary data.</text>
</comment>
<dbReference type="InterPro" id="IPR050266">
    <property type="entry name" value="AB_hydrolase_sf"/>
</dbReference>
<dbReference type="PRINTS" id="PR00111">
    <property type="entry name" value="ABHYDROLASE"/>
</dbReference>
<keyword evidence="1" id="KW-0378">Hydrolase</keyword>
<evidence type="ECO:0000313" key="3">
    <source>
        <dbReference type="EMBL" id="GMG85285.1"/>
    </source>
</evidence>
<protein>
    <submittedName>
        <fullName evidence="3">3-oxoadipate enol-lactonase</fullName>
    </submittedName>
</protein>
<dbReference type="Proteomes" id="UP001239909">
    <property type="component" value="Unassembled WGS sequence"/>
</dbReference>
<dbReference type="Pfam" id="PF12697">
    <property type="entry name" value="Abhydrolase_6"/>
    <property type="match status" value="1"/>
</dbReference>
<dbReference type="RefSeq" id="WP_285674574.1">
    <property type="nucleotide sequence ID" value="NZ_BSYI01000057.1"/>
</dbReference>